<dbReference type="Gene3D" id="3.40.390.30">
    <property type="entry name" value="Metalloproteases ('zincins'), catalytic domain"/>
    <property type="match status" value="1"/>
</dbReference>
<dbReference type="AlphaFoldDB" id="A0A6B9ZJW4"/>
<keyword evidence="4 7" id="KW-0255">Endonuclease</keyword>
<comment type="function">
    <text evidence="7">Single strand-specific metallo-endoribonuclease involved in late-stage 70S ribosome quality control and in maturation of the 3' terminus of the 16S rRNA.</text>
</comment>
<evidence type="ECO:0000256" key="5">
    <source>
        <dbReference type="ARBA" id="ARBA00022801"/>
    </source>
</evidence>
<protein>
    <recommendedName>
        <fullName evidence="7">Endoribonuclease YbeY</fullName>
        <ecNumber evidence="7">3.1.-.-</ecNumber>
    </recommendedName>
</protein>
<feature type="binding site" evidence="7">
    <location>
        <position position="118"/>
    </location>
    <ligand>
        <name>Zn(2+)</name>
        <dbReference type="ChEBI" id="CHEBI:29105"/>
        <note>catalytic</note>
    </ligand>
</feature>
<feature type="binding site" evidence="7">
    <location>
        <position position="108"/>
    </location>
    <ligand>
        <name>Zn(2+)</name>
        <dbReference type="ChEBI" id="CHEBI:29105"/>
        <note>catalytic</note>
    </ligand>
</feature>
<dbReference type="PANTHER" id="PTHR46986">
    <property type="entry name" value="ENDORIBONUCLEASE YBEY, CHLOROPLASTIC"/>
    <property type="match status" value="1"/>
</dbReference>
<proteinExistence type="inferred from homology"/>
<evidence type="ECO:0000256" key="7">
    <source>
        <dbReference type="HAMAP-Rule" id="MF_00009"/>
    </source>
</evidence>
<comment type="similarity">
    <text evidence="1 7">Belongs to the endoribonuclease YbeY family.</text>
</comment>
<dbReference type="GO" id="GO:0006364">
    <property type="term" value="P:rRNA processing"/>
    <property type="evidence" value="ECO:0007669"/>
    <property type="project" value="UniProtKB-UniRule"/>
</dbReference>
<keyword evidence="2 7" id="KW-0540">Nuclease</keyword>
<gene>
    <name evidence="7 8" type="primary">ybeY</name>
    <name evidence="8" type="ORF">GWR21_19345</name>
</gene>
<keyword evidence="5 7" id="KW-0378">Hydrolase</keyword>
<evidence type="ECO:0000313" key="8">
    <source>
        <dbReference type="EMBL" id="QHS61674.1"/>
    </source>
</evidence>
<keyword evidence="9" id="KW-1185">Reference proteome</keyword>
<keyword evidence="7" id="KW-0698">rRNA processing</keyword>
<dbReference type="GO" id="GO:0004521">
    <property type="term" value="F:RNA endonuclease activity"/>
    <property type="evidence" value="ECO:0007669"/>
    <property type="project" value="UniProtKB-UniRule"/>
</dbReference>
<dbReference type="Proteomes" id="UP000476411">
    <property type="component" value="Chromosome"/>
</dbReference>
<keyword evidence="7" id="KW-0963">Cytoplasm</keyword>
<evidence type="ECO:0000256" key="3">
    <source>
        <dbReference type="ARBA" id="ARBA00022723"/>
    </source>
</evidence>
<dbReference type="GO" id="GO:0008270">
    <property type="term" value="F:zinc ion binding"/>
    <property type="evidence" value="ECO:0007669"/>
    <property type="project" value="UniProtKB-UniRule"/>
</dbReference>
<dbReference type="PANTHER" id="PTHR46986:SF1">
    <property type="entry name" value="ENDORIBONUCLEASE YBEY, CHLOROPLASTIC"/>
    <property type="match status" value="1"/>
</dbReference>
<dbReference type="KEGG" id="chih:GWR21_19345"/>
<dbReference type="Pfam" id="PF02130">
    <property type="entry name" value="YbeY"/>
    <property type="match status" value="1"/>
</dbReference>
<name>A0A6B9ZJW4_9BACT</name>
<keyword evidence="6 7" id="KW-0862">Zinc</keyword>
<evidence type="ECO:0000256" key="6">
    <source>
        <dbReference type="ARBA" id="ARBA00022833"/>
    </source>
</evidence>
<dbReference type="InterPro" id="IPR002036">
    <property type="entry name" value="YbeY"/>
</dbReference>
<evidence type="ECO:0000256" key="1">
    <source>
        <dbReference type="ARBA" id="ARBA00010875"/>
    </source>
</evidence>
<dbReference type="HAMAP" id="MF_00009">
    <property type="entry name" value="Endoribonucl_YbeY"/>
    <property type="match status" value="1"/>
</dbReference>
<dbReference type="InterPro" id="IPR023091">
    <property type="entry name" value="MetalPrtase_cat_dom_sf_prd"/>
</dbReference>
<dbReference type="SUPFAM" id="SSF55486">
    <property type="entry name" value="Metalloproteases ('zincins'), catalytic domain"/>
    <property type="match status" value="1"/>
</dbReference>
<dbReference type="GO" id="GO:0004222">
    <property type="term" value="F:metalloendopeptidase activity"/>
    <property type="evidence" value="ECO:0007669"/>
    <property type="project" value="InterPro"/>
</dbReference>
<dbReference type="RefSeq" id="WP_162333339.1">
    <property type="nucleotide sequence ID" value="NZ_CP048113.1"/>
</dbReference>
<sequence>MAINFTANEVKVNLKNRTKLKAFIKELFTREGQGLKNLQYVFCSDEYLLEINQEFLQHDTLTDIVTFELGEDPNITEGEIYISIDRVRDNAEKFKVTEEQELHRVIFHGALHLCGYKDKTKEQSANMRAKENEAIEMYFGIKIS</sequence>
<feature type="binding site" evidence="7">
    <location>
        <position position="112"/>
    </location>
    <ligand>
        <name>Zn(2+)</name>
        <dbReference type="ChEBI" id="CHEBI:29105"/>
        <note>catalytic</note>
    </ligand>
</feature>
<evidence type="ECO:0000256" key="2">
    <source>
        <dbReference type="ARBA" id="ARBA00022722"/>
    </source>
</evidence>
<accession>A0A6B9ZJW4</accession>
<comment type="subcellular location">
    <subcellularLocation>
        <location evidence="7">Cytoplasm</location>
    </subcellularLocation>
</comment>
<dbReference type="EMBL" id="CP048113">
    <property type="protein sequence ID" value="QHS61674.1"/>
    <property type="molecule type" value="Genomic_DNA"/>
</dbReference>
<organism evidence="8 9">
    <name type="scientific">Chitinophaga agri</name>
    <dbReference type="NCBI Taxonomy" id="2703787"/>
    <lineage>
        <taxon>Bacteria</taxon>
        <taxon>Pseudomonadati</taxon>
        <taxon>Bacteroidota</taxon>
        <taxon>Chitinophagia</taxon>
        <taxon>Chitinophagales</taxon>
        <taxon>Chitinophagaceae</taxon>
        <taxon>Chitinophaga</taxon>
    </lineage>
</organism>
<dbReference type="EC" id="3.1.-.-" evidence="7"/>
<dbReference type="GO" id="GO:0005737">
    <property type="term" value="C:cytoplasm"/>
    <property type="evidence" value="ECO:0007669"/>
    <property type="project" value="UniProtKB-SubCell"/>
</dbReference>
<evidence type="ECO:0000313" key="9">
    <source>
        <dbReference type="Proteomes" id="UP000476411"/>
    </source>
</evidence>
<comment type="cofactor">
    <cofactor evidence="7">
        <name>Zn(2+)</name>
        <dbReference type="ChEBI" id="CHEBI:29105"/>
    </cofactor>
    <text evidence="7">Binds 1 zinc ion.</text>
</comment>
<evidence type="ECO:0000256" key="4">
    <source>
        <dbReference type="ARBA" id="ARBA00022759"/>
    </source>
</evidence>
<keyword evidence="7" id="KW-0690">Ribosome biogenesis</keyword>
<dbReference type="NCBIfam" id="TIGR00043">
    <property type="entry name" value="rRNA maturation RNase YbeY"/>
    <property type="match status" value="1"/>
</dbReference>
<keyword evidence="3 7" id="KW-0479">Metal-binding</keyword>
<reference evidence="8 9" key="1">
    <citation type="submission" date="2020-01" db="EMBL/GenBank/DDBJ databases">
        <title>Complete genome sequence of Chitinophaga sp. H33E-04 isolated from quinoa roots.</title>
        <authorList>
            <person name="Weon H.-Y."/>
            <person name="Lee S.A."/>
        </authorList>
    </citation>
    <scope>NUCLEOTIDE SEQUENCE [LARGE SCALE GENOMIC DNA]</scope>
    <source>
        <strain evidence="8 9">H33E-04</strain>
    </source>
</reference>